<keyword evidence="3" id="KW-1185">Reference proteome</keyword>
<accession>A0A9Q3UMZ7</accession>
<gene>
    <name evidence="2" type="ORF">LL252_12555</name>
</gene>
<comment type="caution">
    <text evidence="2">The sequence shown here is derived from an EMBL/GenBank/DDBJ whole genome shotgun (WGS) entry which is preliminary data.</text>
</comment>
<evidence type="ECO:0000256" key="1">
    <source>
        <dbReference type="SAM" id="Phobius"/>
    </source>
</evidence>
<dbReference type="EMBL" id="JAJGNA010000016">
    <property type="protein sequence ID" value="MCC4309400.1"/>
    <property type="molecule type" value="Genomic_DNA"/>
</dbReference>
<proteinExistence type="predicted"/>
<keyword evidence="1" id="KW-0812">Transmembrane</keyword>
<name>A0A9Q3UMZ7_9GAMM</name>
<keyword evidence="1" id="KW-0472">Membrane</keyword>
<dbReference type="RefSeq" id="WP_204428048.1">
    <property type="nucleotide sequence ID" value="NZ_ARXL01000029.1"/>
</dbReference>
<organism evidence="2 3">
    <name type="scientific">Alloalcanivorax marinus</name>
    <dbReference type="NCBI Taxonomy" id="1177169"/>
    <lineage>
        <taxon>Bacteria</taxon>
        <taxon>Pseudomonadati</taxon>
        <taxon>Pseudomonadota</taxon>
        <taxon>Gammaproteobacteria</taxon>
        <taxon>Oceanospirillales</taxon>
        <taxon>Alcanivoracaceae</taxon>
        <taxon>Alloalcanivorax</taxon>
    </lineage>
</organism>
<protein>
    <submittedName>
        <fullName evidence="2">DUF1049 domain-containing protein</fullName>
    </submittedName>
</protein>
<keyword evidence="1" id="KW-1133">Transmembrane helix</keyword>
<dbReference type="Proteomes" id="UP001108027">
    <property type="component" value="Unassembled WGS sequence"/>
</dbReference>
<sequence>MRNLYRICLILALLAVFVAAFLFVTANTQLVTLAMPVTGWQWQVTLGALAVLLLALGLLLGLLTGLGLRGVRGLFGSRS</sequence>
<evidence type="ECO:0000313" key="2">
    <source>
        <dbReference type="EMBL" id="MCC4309400.1"/>
    </source>
</evidence>
<dbReference type="AlphaFoldDB" id="A0A9Q3UMZ7"/>
<reference evidence="2" key="1">
    <citation type="submission" date="2021-10" db="EMBL/GenBank/DDBJ databases">
        <title>The diversity and Nitrogen Metabolism of Culturable Nitrate-Utilizing Bacteria Within the Oxygen Minimum Zone of the Changjiang (Yangtze River)Estuary.</title>
        <authorList>
            <person name="Zhang D."/>
            <person name="Zheng J."/>
            <person name="Liu S."/>
            <person name="He W."/>
        </authorList>
    </citation>
    <scope>NUCLEOTIDE SEQUENCE</scope>
    <source>
        <strain evidence="2">FXH-223</strain>
    </source>
</reference>
<evidence type="ECO:0000313" key="3">
    <source>
        <dbReference type="Proteomes" id="UP001108027"/>
    </source>
</evidence>
<feature type="transmembrane region" description="Helical" evidence="1">
    <location>
        <begin position="44"/>
        <end position="68"/>
    </location>
</feature>